<accession>A0A1Y2MPB3</accession>
<reference evidence="3 4" key="1">
    <citation type="submission" date="2016-09" db="EMBL/GenBank/DDBJ databases">
        <title>Pseudonocardia autotrophica DSM535, a candidate organism with high potential of specific P450 cytochromes.</title>
        <authorList>
            <person name="Grumaz C."/>
            <person name="Vainshtein Y."/>
            <person name="Kirstahler P."/>
            <person name="Sohn K."/>
        </authorList>
    </citation>
    <scope>NUCLEOTIDE SEQUENCE [LARGE SCALE GENOMIC DNA]</scope>
    <source>
        <strain evidence="3 4">DSM 535</strain>
    </source>
</reference>
<dbReference type="SUPFAM" id="SSF159245">
    <property type="entry name" value="AttH-like"/>
    <property type="match status" value="1"/>
</dbReference>
<dbReference type="Pfam" id="PF23212">
    <property type="entry name" value="DUF7064"/>
    <property type="match status" value="1"/>
</dbReference>
<evidence type="ECO:0000313" key="3">
    <source>
        <dbReference type="EMBL" id="OSY37084.1"/>
    </source>
</evidence>
<evidence type="ECO:0000313" key="4">
    <source>
        <dbReference type="Proteomes" id="UP000194360"/>
    </source>
</evidence>
<evidence type="ECO:0000256" key="1">
    <source>
        <dbReference type="SAM" id="MobiDB-lite"/>
    </source>
</evidence>
<feature type="region of interest" description="Disordered" evidence="1">
    <location>
        <begin position="1"/>
        <end position="22"/>
    </location>
</feature>
<dbReference type="OrthoDB" id="115252at2"/>
<comment type="caution">
    <text evidence="3">The sequence shown here is derived from an EMBL/GenBank/DDBJ whole genome shotgun (WGS) entry which is preliminary data.</text>
</comment>
<dbReference type="InterPro" id="IPR055492">
    <property type="entry name" value="DUF7064"/>
</dbReference>
<feature type="domain" description="DUF7064" evidence="2">
    <location>
        <begin position="181"/>
        <end position="301"/>
    </location>
</feature>
<dbReference type="EMBL" id="MIGB01000033">
    <property type="protein sequence ID" value="OSY37084.1"/>
    <property type="molecule type" value="Genomic_DNA"/>
</dbReference>
<dbReference type="RefSeq" id="WP_085915119.1">
    <property type="nucleotide sequence ID" value="NZ_AP018920.1"/>
</dbReference>
<organism evidence="3 4">
    <name type="scientific">Pseudonocardia autotrophica</name>
    <name type="common">Amycolata autotrophica</name>
    <name type="synonym">Nocardia autotrophica</name>
    <dbReference type="NCBI Taxonomy" id="2074"/>
    <lineage>
        <taxon>Bacteria</taxon>
        <taxon>Bacillati</taxon>
        <taxon>Actinomycetota</taxon>
        <taxon>Actinomycetes</taxon>
        <taxon>Pseudonocardiales</taxon>
        <taxon>Pseudonocardiaceae</taxon>
        <taxon>Pseudonocardia</taxon>
    </lineage>
</organism>
<keyword evidence="4" id="KW-1185">Reference proteome</keyword>
<gene>
    <name evidence="3" type="ORF">BG845_04967</name>
</gene>
<sequence length="315" mass="35965">MTLADTHVPDPGFGPRDDLRHWPAEAGGRMRDSLFYEMIMPDERLGLQVYLYLTAHGRAGFNVSVWSPDTEPLALDLDGGSVPEDMDLDDFRLKGLSIRQPELRRTAEVTYESEKVRLEYRFDAVQDAFSYRSNPDGLPEWFAQNRLEQTGRVSGFLEVGGRRVEWDRRMGHRDHSWGNRDWGIPHHWKWFVAYTDSGNAINGWIWIAGGEWGFAGSVLKNGVTVPVSHIEHKATYHDDMSQKRLEATLVDTAGGRTEVTFDRFALIRLPTNDKMATEIWESACDATIDGEAAAGQWETHWSRDYLNHLVASRNR</sequence>
<evidence type="ECO:0000259" key="2">
    <source>
        <dbReference type="Pfam" id="PF23212"/>
    </source>
</evidence>
<dbReference type="AlphaFoldDB" id="A0A1Y2MPB3"/>
<proteinExistence type="predicted"/>
<name>A0A1Y2MPB3_PSEAH</name>
<protein>
    <recommendedName>
        <fullName evidence="2">DUF7064 domain-containing protein</fullName>
    </recommendedName>
</protein>
<dbReference type="STRING" id="2074.BG845_04967"/>
<dbReference type="Proteomes" id="UP000194360">
    <property type="component" value="Unassembled WGS sequence"/>
</dbReference>